<dbReference type="InterPro" id="IPR005805">
    <property type="entry name" value="Rieske_Fe-S_prot_C"/>
</dbReference>
<keyword evidence="6" id="KW-0411">Iron-sulfur</keyword>
<dbReference type="GO" id="GO:0016705">
    <property type="term" value="F:oxidoreductase activity, acting on paired donors, with incorporation or reduction of molecular oxygen"/>
    <property type="evidence" value="ECO:0007669"/>
    <property type="project" value="UniProtKB-ARBA"/>
</dbReference>
<organism evidence="11 12">
    <name type="scientific">Micrococcus lylae</name>
    <dbReference type="NCBI Taxonomy" id="1273"/>
    <lineage>
        <taxon>Bacteria</taxon>
        <taxon>Bacillati</taxon>
        <taxon>Actinomycetota</taxon>
        <taxon>Actinomycetes</taxon>
        <taxon>Micrococcales</taxon>
        <taxon>Micrococcaceae</taxon>
        <taxon>Micrococcus</taxon>
    </lineage>
</organism>
<dbReference type="InterPro" id="IPR014349">
    <property type="entry name" value="Rieske_Fe-S_prot"/>
</dbReference>
<evidence type="ECO:0000259" key="10">
    <source>
        <dbReference type="PROSITE" id="PS51296"/>
    </source>
</evidence>
<evidence type="ECO:0000256" key="5">
    <source>
        <dbReference type="ARBA" id="ARBA00023004"/>
    </source>
</evidence>
<dbReference type="Gene3D" id="2.102.10.10">
    <property type="entry name" value="Rieske [2Fe-2S] iron-sulphur domain"/>
    <property type="match status" value="1"/>
</dbReference>
<evidence type="ECO:0000256" key="2">
    <source>
        <dbReference type="ARBA" id="ARBA00015816"/>
    </source>
</evidence>
<reference evidence="11 12" key="1">
    <citation type="submission" date="2017-02" db="EMBL/GenBank/DDBJ databases">
        <authorList>
            <person name="Peterson S.W."/>
        </authorList>
    </citation>
    <scope>NUCLEOTIDE SEQUENCE [LARGE SCALE GENOMIC DNA]</scope>
    <source>
        <strain evidence="11 12">2B3F</strain>
    </source>
</reference>
<name>A0A1R4I9G9_9MICC</name>
<comment type="cofactor">
    <cofactor evidence="9">
        <name>[2Fe-2S] cluster</name>
        <dbReference type="ChEBI" id="CHEBI:190135"/>
    </cofactor>
</comment>
<keyword evidence="7" id="KW-1015">Disulfide bond</keyword>
<dbReference type="PROSITE" id="PS51296">
    <property type="entry name" value="RIESKE"/>
    <property type="match status" value="1"/>
</dbReference>
<protein>
    <recommendedName>
        <fullName evidence="2">Cytochrome bc1 complex Rieske iron-sulfur subunit</fullName>
    </recommendedName>
    <alternativeName>
        <fullName evidence="8">Cytochrome bc1 reductase complex subunit QcrA</fullName>
    </alternativeName>
</protein>
<keyword evidence="4" id="KW-0479">Metal-binding</keyword>
<dbReference type="GO" id="GO:0046872">
    <property type="term" value="F:metal ion binding"/>
    <property type="evidence" value="ECO:0007669"/>
    <property type="project" value="UniProtKB-KW"/>
</dbReference>
<dbReference type="GO" id="GO:0004497">
    <property type="term" value="F:monooxygenase activity"/>
    <property type="evidence" value="ECO:0007669"/>
    <property type="project" value="UniProtKB-ARBA"/>
</dbReference>
<dbReference type="InterPro" id="IPR017941">
    <property type="entry name" value="Rieske_2Fe-2S"/>
</dbReference>
<dbReference type="CDD" id="cd03467">
    <property type="entry name" value="Rieske"/>
    <property type="match status" value="1"/>
</dbReference>
<feature type="domain" description="Rieske" evidence="10">
    <location>
        <begin position="65"/>
        <end position="162"/>
    </location>
</feature>
<dbReference type="AlphaFoldDB" id="A0A1R4I9G9"/>
<dbReference type="GO" id="GO:0051537">
    <property type="term" value="F:2 iron, 2 sulfur cluster binding"/>
    <property type="evidence" value="ECO:0007669"/>
    <property type="project" value="UniProtKB-KW"/>
</dbReference>
<proteinExistence type="predicted"/>
<dbReference type="EMBL" id="FUKP01000007">
    <property type="protein sequence ID" value="SJN16460.1"/>
    <property type="molecule type" value="Genomic_DNA"/>
</dbReference>
<evidence type="ECO:0000313" key="11">
    <source>
        <dbReference type="EMBL" id="SJN16460.1"/>
    </source>
</evidence>
<evidence type="ECO:0000313" key="12">
    <source>
        <dbReference type="Proteomes" id="UP000196230"/>
    </source>
</evidence>
<gene>
    <name evidence="11" type="ORF">FM125_00895</name>
</gene>
<comment type="function">
    <text evidence="1">Iron-sulfur subunit of the cytochrome bc1 complex, an essential component of the respiratory electron transport chain required for ATP synthesis. The bc1 complex catalyzes the oxidation of menaquinol and the reduction of cytochrome c in the respiratory chain. The bc1 complex operates through a Q-cycle mechanism that couples electron transfer to generation of the proton gradient that drives ATP synthesis.</text>
</comment>
<dbReference type="Pfam" id="PF00355">
    <property type="entry name" value="Rieske"/>
    <property type="match status" value="1"/>
</dbReference>
<dbReference type="Proteomes" id="UP000196230">
    <property type="component" value="Unassembled WGS sequence"/>
</dbReference>
<evidence type="ECO:0000256" key="3">
    <source>
        <dbReference type="ARBA" id="ARBA00022714"/>
    </source>
</evidence>
<keyword evidence="3" id="KW-0001">2Fe-2S</keyword>
<evidence type="ECO:0000256" key="1">
    <source>
        <dbReference type="ARBA" id="ARBA00002494"/>
    </source>
</evidence>
<dbReference type="SUPFAM" id="SSF50022">
    <property type="entry name" value="ISP domain"/>
    <property type="match status" value="1"/>
</dbReference>
<dbReference type="InterPro" id="IPR036922">
    <property type="entry name" value="Rieske_2Fe-2S_sf"/>
</dbReference>
<sequence>MGSMSNEDTTPIATEGCACSNRRAVLRGSLAAAAAGAGSLALSGCTQQLKEENAAQKHHTGGDFTEVMASADLPVGESTQLDVDGRTLLLHREDEDNVTAYSNVCTHQGCAVEITERDGQTTYGCPCHGSHFDPVTGKPYGGPAKKPLTDFQARVDGEKILVKL</sequence>
<keyword evidence="5" id="KW-0408">Iron</keyword>
<dbReference type="PRINTS" id="PR00162">
    <property type="entry name" value="RIESKE"/>
</dbReference>
<evidence type="ECO:0000256" key="9">
    <source>
        <dbReference type="ARBA" id="ARBA00034078"/>
    </source>
</evidence>
<accession>A0A1R4I9G9</accession>
<evidence type="ECO:0000256" key="6">
    <source>
        <dbReference type="ARBA" id="ARBA00023014"/>
    </source>
</evidence>
<evidence type="ECO:0000256" key="7">
    <source>
        <dbReference type="ARBA" id="ARBA00023157"/>
    </source>
</evidence>
<evidence type="ECO:0000256" key="8">
    <source>
        <dbReference type="ARBA" id="ARBA00029586"/>
    </source>
</evidence>
<evidence type="ECO:0000256" key="4">
    <source>
        <dbReference type="ARBA" id="ARBA00022723"/>
    </source>
</evidence>
<dbReference type="GO" id="GO:0016020">
    <property type="term" value="C:membrane"/>
    <property type="evidence" value="ECO:0007669"/>
    <property type="project" value="InterPro"/>
</dbReference>
<dbReference type="PANTHER" id="PTHR10134">
    <property type="entry name" value="CYTOCHROME B-C1 COMPLEX SUBUNIT RIESKE, MITOCHONDRIAL"/>
    <property type="match status" value="1"/>
</dbReference>